<protein>
    <submittedName>
        <fullName evidence="1">Uncharacterized protein</fullName>
    </submittedName>
</protein>
<organism evidence="1 2">
    <name type="scientific">Tenacibaculum soleae</name>
    <dbReference type="NCBI Taxonomy" id="447689"/>
    <lineage>
        <taxon>Bacteria</taxon>
        <taxon>Pseudomonadati</taxon>
        <taxon>Bacteroidota</taxon>
        <taxon>Flavobacteriia</taxon>
        <taxon>Flavobacteriales</taxon>
        <taxon>Flavobacteriaceae</taxon>
        <taxon>Tenacibaculum</taxon>
    </lineage>
</organism>
<comment type="caution">
    <text evidence="1">The sequence shown here is derived from an EMBL/GenBank/DDBJ whole genome shotgun (WGS) entry which is preliminary data.</text>
</comment>
<gene>
    <name evidence="1" type="ORF">BA195_13625</name>
</gene>
<dbReference type="EMBL" id="MAKX01000043">
    <property type="protein sequence ID" value="OCK41826.1"/>
    <property type="molecule type" value="Genomic_DNA"/>
</dbReference>
<dbReference type="RefSeq" id="WP_068706506.1">
    <property type="nucleotide sequence ID" value="NZ_MAKX01000043.1"/>
</dbReference>
<dbReference type="Proteomes" id="UP000093186">
    <property type="component" value="Unassembled WGS sequence"/>
</dbReference>
<accession>A0A1B9XWF0</accession>
<sequence>MKKTIGILLIVLTFGCANRNLNQKRIYIQDENLFGELKNGIPEKDTLIEIKNGKLLSVGKVAVSKNGTSVMKFGNWKNYNENGILKSKGEYKIGKYVDCGVGGIEQMFYHYKTGIWEFYNNKGETELKLEFIPKEHFIDTRCDGGDKMLFGIIEKVPSEYYGKVNSDLIYELQKVEYNESYQNTIAIPLNGKAYITRKDN</sequence>
<evidence type="ECO:0000313" key="2">
    <source>
        <dbReference type="Proteomes" id="UP000093186"/>
    </source>
</evidence>
<reference evidence="1 2" key="1">
    <citation type="submission" date="2016-06" db="EMBL/GenBank/DDBJ databases">
        <title>Draft Genome Sequence of Tenacibaculum soleae UCD-KL19.</title>
        <authorList>
            <person name="Eisen J.A."/>
            <person name="Coil D.A."/>
            <person name="Lujan K.M."/>
        </authorList>
    </citation>
    <scope>NUCLEOTIDE SEQUENCE [LARGE SCALE GENOMIC DNA]</scope>
    <source>
        <strain evidence="1 2">UCD-KL19</strain>
    </source>
</reference>
<dbReference type="OrthoDB" id="7342920at2"/>
<dbReference type="PROSITE" id="PS51257">
    <property type="entry name" value="PROKAR_LIPOPROTEIN"/>
    <property type="match status" value="1"/>
</dbReference>
<evidence type="ECO:0000313" key="1">
    <source>
        <dbReference type="EMBL" id="OCK41826.1"/>
    </source>
</evidence>
<dbReference type="AlphaFoldDB" id="A0A1B9XWF0"/>
<keyword evidence="2" id="KW-1185">Reference proteome</keyword>
<name>A0A1B9XWF0_9FLAO</name>
<proteinExistence type="predicted"/>